<feature type="transmembrane region" description="Helical" evidence="1">
    <location>
        <begin position="63"/>
        <end position="85"/>
    </location>
</feature>
<name>A0A178MQX8_9PROT</name>
<gene>
    <name evidence="2" type="ORF">A6A05_10950</name>
</gene>
<proteinExistence type="predicted"/>
<dbReference type="Pfam" id="PF05987">
    <property type="entry name" value="DUF898"/>
    <property type="match status" value="1"/>
</dbReference>
<feature type="transmembrane region" description="Helical" evidence="1">
    <location>
        <begin position="232"/>
        <end position="253"/>
    </location>
</feature>
<dbReference type="RefSeq" id="WP_172822245.1">
    <property type="nucleotide sequence ID" value="NZ_LWQU01000131.1"/>
</dbReference>
<keyword evidence="1" id="KW-0812">Transmembrane</keyword>
<keyword evidence="1" id="KW-0472">Membrane</keyword>
<accession>A0A178MQX8</accession>
<dbReference type="Proteomes" id="UP000078543">
    <property type="component" value="Unassembled WGS sequence"/>
</dbReference>
<sequence>MHPFQQTSNTGPVLRLALVNALLNLVTLTLWRFWGKTRVRRHLWSTTLAFGDPLTYTGTGRELFVGFLLVLLFVFLPMAVAYGLLQMIVLTQPAVAGLGFAGLYALGVFLLGAGLYRAKRYQLSRTRWRGIACGLDGDSWRYGLLFLASGVCSVLSLGLAVPWFQAKLARAMMSNTRIGDTRLECTLRAGPLYKRFLVLMACFVLALPLPIFLVVAAVGAAQMSGADPAAQASGITFLAMILLLVLMAFPIAWYRAGFYRHLAQSTSLTGQAFSFPVGSWGLIGLFLGNFALIILSFGILAPLTGLRLFRFAAAHLEIAGEPDFARITRSDAAAAGSAEGIVEVFDGIGAF</sequence>
<dbReference type="EMBL" id="LWQU01000131">
    <property type="protein sequence ID" value="OAN51377.1"/>
    <property type="molecule type" value="Genomic_DNA"/>
</dbReference>
<organism evidence="2 3">
    <name type="scientific">Magnetospirillum moscoviense</name>
    <dbReference type="NCBI Taxonomy" id="1437059"/>
    <lineage>
        <taxon>Bacteria</taxon>
        <taxon>Pseudomonadati</taxon>
        <taxon>Pseudomonadota</taxon>
        <taxon>Alphaproteobacteria</taxon>
        <taxon>Rhodospirillales</taxon>
        <taxon>Rhodospirillaceae</taxon>
        <taxon>Magnetospirillum</taxon>
    </lineage>
</organism>
<keyword evidence="1" id="KW-1133">Transmembrane helix</keyword>
<keyword evidence="3" id="KW-1185">Reference proteome</keyword>
<protein>
    <submittedName>
        <fullName evidence="2">Uncharacterized protein</fullName>
    </submittedName>
</protein>
<feature type="transmembrane region" description="Helical" evidence="1">
    <location>
        <begin position="139"/>
        <end position="164"/>
    </location>
</feature>
<evidence type="ECO:0000256" key="1">
    <source>
        <dbReference type="SAM" id="Phobius"/>
    </source>
</evidence>
<evidence type="ECO:0000313" key="3">
    <source>
        <dbReference type="Proteomes" id="UP000078543"/>
    </source>
</evidence>
<evidence type="ECO:0000313" key="2">
    <source>
        <dbReference type="EMBL" id="OAN51377.1"/>
    </source>
</evidence>
<dbReference type="InterPro" id="IPR010295">
    <property type="entry name" value="DUF898"/>
</dbReference>
<dbReference type="STRING" id="1437059.A6A05_10950"/>
<feature type="transmembrane region" description="Helical" evidence="1">
    <location>
        <begin position="273"/>
        <end position="300"/>
    </location>
</feature>
<feature type="transmembrane region" description="Helical" evidence="1">
    <location>
        <begin position="196"/>
        <end position="220"/>
    </location>
</feature>
<reference evidence="2 3" key="1">
    <citation type="submission" date="2016-04" db="EMBL/GenBank/DDBJ databases">
        <title>Draft genome sequence of freshwater magnetotactic bacteria Magnetospirillum marisnigri SP-1 and Magnetospirillum moscoviense BB-1.</title>
        <authorList>
            <person name="Koziaeva V."/>
            <person name="Dziuba M.V."/>
            <person name="Ivanov T.M."/>
            <person name="Kuznetsov B."/>
            <person name="Grouzdev D.S."/>
        </authorList>
    </citation>
    <scope>NUCLEOTIDE SEQUENCE [LARGE SCALE GENOMIC DNA]</scope>
    <source>
        <strain evidence="2 3">BB-1</strain>
    </source>
</reference>
<dbReference type="AlphaFoldDB" id="A0A178MQX8"/>
<comment type="caution">
    <text evidence="2">The sequence shown here is derived from an EMBL/GenBank/DDBJ whole genome shotgun (WGS) entry which is preliminary data.</text>
</comment>
<feature type="transmembrane region" description="Helical" evidence="1">
    <location>
        <begin position="12"/>
        <end position="34"/>
    </location>
</feature>
<feature type="transmembrane region" description="Helical" evidence="1">
    <location>
        <begin position="97"/>
        <end position="118"/>
    </location>
</feature>